<evidence type="ECO:0000256" key="1">
    <source>
        <dbReference type="SAM" id="MobiDB-lite"/>
    </source>
</evidence>
<protein>
    <submittedName>
        <fullName evidence="2">Plasma membrane-like protein</fullName>
    </submittedName>
</protein>
<keyword evidence="3" id="KW-1185">Reference proteome</keyword>
<dbReference type="Proteomes" id="UP000265520">
    <property type="component" value="Unassembled WGS sequence"/>
</dbReference>
<proteinExistence type="predicted"/>
<comment type="caution">
    <text evidence="2">The sequence shown here is derived from an EMBL/GenBank/DDBJ whole genome shotgun (WGS) entry which is preliminary data.</text>
</comment>
<organism evidence="2 3">
    <name type="scientific">Trifolium medium</name>
    <dbReference type="NCBI Taxonomy" id="97028"/>
    <lineage>
        <taxon>Eukaryota</taxon>
        <taxon>Viridiplantae</taxon>
        <taxon>Streptophyta</taxon>
        <taxon>Embryophyta</taxon>
        <taxon>Tracheophyta</taxon>
        <taxon>Spermatophyta</taxon>
        <taxon>Magnoliopsida</taxon>
        <taxon>eudicotyledons</taxon>
        <taxon>Gunneridae</taxon>
        <taxon>Pentapetalae</taxon>
        <taxon>rosids</taxon>
        <taxon>fabids</taxon>
        <taxon>Fabales</taxon>
        <taxon>Fabaceae</taxon>
        <taxon>Papilionoideae</taxon>
        <taxon>50 kb inversion clade</taxon>
        <taxon>NPAAA clade</taxon>
        <taxon>Hologalegina</taxon>
        <taxon>IRL clade</taxon>
        <taxon>Trifolieae</taxon>
        <taxon>Trifolium</taxon>
    </lineage>
</organism>
<evidence type="ECO:0000313" key="3">
    <source>
        <dbReference type="Proteomes" id="UP000265520"/>
    </source>
</evidence>
<sequence>MKSKEVKAEKKAKLGQKLRREDHRYQTTTVSVRKLAAALWEFNHYFPLFQMHRPVAADSRLCRRHYEDKAHDISNFLADASPSSPDQPASASSLRRHVAASLMQHHRAIERNNHALQPLSPASYGSSMEVSIDPAPNPSFTLLTFS</sequence>
<feature type="compositionally biased region" description="Low complexity" evidence="1">
    <location>
        <begin position="78"/>
        <end position="93"/>
    </location>
</feature>
<evidence type="ECO:0000313" key="2">
    <source>
        <dbReference type="EMBL" id="MCH82147.1"/>
    </source>
</evidence>
<accession>A0A392M418</accession>
<dbReference type="EMBL" id="LXQA010003270">
    <property type="protein sequence ID" value="MCH82147.1"/>
    <property type="molecule type" value="Genomic_DNA"/>
</dbReference>
<feature type="region of interest" description="Disordered" evidence="1">
    <location>
        <begin position="76"/>
        <end position="97"/>
    </location>
</feature>
<gene>
    <name evidence="2" type="ORF">A2U01_0002945</name>
</gene>
<name>A0A392M418_9FABA</name>
<reference evidence="2 3" key="1">
    <citation type="journal article" date="2018" name="Front. Plant Sci.">
        <title>Red Clover (Trifolium pratense) and Zigzag Clover (T. medium) - A Picture of Genomic Similarities and Differences.</title>
        <authorList>
            <person name="Dluhosova J."/>
            <person name="Istvanek J."/>
            <person name="Nedelnik J."/>
            <person name="Repkova J."/>
        </authorList>
    </citation>
    <scope>NUCLEOTIDE SEQUENCE [LARGE SCALE GENOMIC DNA]</scope>
    <source>
        <strain evidence="3">cv. 10/8</strain>
        <tissue evidence="2">Leaf</tissue>
    </source>
</reference>
<dbReference type="AlphaFoldDB" id="A0A392M418"/>